<reference evidence="1" key="2">
    <citation type="submission" date="2023-01" db="EMBL/GenBank/DDBJ databases">
        <authorList>
            <person name="Petersen C."/>
        </authorList>
    </citation>
    <scope>NUCLEOTIDE SEQUENCE</scope>
    <source>
        <strain evidence="1">IBT 17514</strain>
    </source>
</reference>
<comment type="caution">
    <text evidence="1">The sequence shown here is derived from an EMBL/GenBank/DDBJ whole genome shotgun (WGS) entry which is preliminary data.</text>
</comment>
<reference evidence="1" key="1">
    <citation type="journal article" date="2023" name="IMA Fungus">
        <title>Comparative genomic study of the Penicillium genus elucidates a diverse pangenome and 15 lateral gene transfer events.</title>
        <authorList>
            <person name="Petersen C."/>
            <person name="Sorensen T."/>
            <person name="Nielsen M.R."/>
            <person name="Sondergaard T.E."/>
            <person name="Sorensen J.L."/>
            <person name="Fitzpatrick D.A."/>
            <person name="Frisvad J.C."/>
            <person name="Nielsen K.L."/>
        </authorList>
    </citation>
    <scope>NUCLEOTIDE SEQUENCE</scope>
    <source>
        <strain evidence="1">IBT 17514</strain>
    </source>
</reference>
<proteinExistence type="predicted"/>
<dbReference type="EMBL" id="JAQJAN010000001">
    <property type="protein sequence ID" value="KAJ5741062.1"/>
    <property type="molecule type" value="Genomic_DNA"/>
</dbReference>
<dbReference type="Proteomes" id="UP001215712">
    <property type="component" value="Unassembled WGS sequence"/>
</dbReference>
<organism evidence="1 2">
    <name type="scientific">Penicillium malachiteum</name>
    <dbReference type="NCBI Taxonomy" id="1324776"/>
    <lineage>
        <taxon>Eukaryota</taxon>
        <taxon>Fungi</taxon>
        <taxon>Dikarya</taxon>
        <taxon>Ascomycota</taxon>
        <taxon>Pezizomycotina</taxon>
        <taxon>Eurotiomycetes</taxon>
        <taxon>Eurotiomycetidae</taxon>
        <taxon>Eurotiales</taxon>
        <taxon>Aspergillaceae</taxon>
        <taxon>Penicillium</taxon>
    </lineage>
</organism>
<dbReference type="AlphaFoldDB" id="A0AAD6HY65"/>
<sequence>MIGVVGYPGDMNLADKDGLSEIGAQLYELFQEIKYNLADNALNMLQYHLSTFGGKPVWSSCSLQENPQVSIGAHCYGGSDKNSASPIGGQYGDNYDAYISALNTAYQTNTSVTPIKGINFVQLKTMSTTPVAPSLPVTKVSLNPSYHDALSPDLISEEGFLDAFKSVVGVGARVGNFALPIASPLLGPLGGPLSAVAGAALSAVANATGAESAFVSISQASQGVTERAVLAEATLQSISRIQDLELTERLLKEMRVTYCKLAPHVTNLAPKLIPLLKDSALRIAVTQDYMRKSDKVKLGVRKDIKNDAESTYYGETIKAPFLEGLLEATRPVSGEEGSFSGLGSFISKAVTKAAPFALKGAKMGLELLNNALAPSGEESASQGSPGENSDLKAAVLLTQRAVMAEAALRAVMKLDKNDLDRASQSQTESMFDAEGFFDGIKSMAQVIGGAVSKAARR</sequence>
<name>A0AAD6HY65_9EURO</name>
<evidence type="ECO:0000313" key="2">
    <source>
        <dbReference type="Proteomes" id="UP001215712"/>
    </source>
</evidence>
<accession>A0AAD6HY65</accession>
<gene>
    <name evidence="1" type="ORF">N7493_000934</name>
</gene>
<evidence type="ECO:0000313" key="1">
    <source>
        <dbReference type="EMBL" id="KAJ5741062.1"/>
    </source>
</evidence>
<keyword evidence="2" id="KW-1185">Reference proteome</keyword>
<protein>
    <submittedName>
        <fullName evidence="1">Uncharacterized protein</fullName>
    </submittedName>
</protein>